<sequence length="250" mass="26201">MIVIKYGGNAMKSLELRRAITAEIASLRGQEDVVIVHGGGPVIEQNLKARNIPSEFKRGLRVTTPEVMDVTEQALTRLSKELAQDLGNAIGLSGRDMKLLVGNTVAEDLGRVGLIHTVNTELLHKLAGIGITPVIACVGTDENGDALNVNADWAAGAVAGALNAPILYLTDVDGVYTNYPDPESLAPQLTRADIEKGIQDGWIAGGMIPKVEAALHALDKGAPSATIGSGMRSGVLREMVGGARGTRIVP</sequence>
<proteinExistence type="inferred from homology"/>
<dbReference type="GO" id="GO:0005524">
    <property type="term" value="F:ATP binding"/>
    <property type="evidence" value="ECO:0007669"/>
    <property type="project" value="UniProtKB-UniRule"/>
</dbReference>
<evidence type="ECO:0000256" key="2">
    <source>
        <dbReference type="ARBA" id="ARBA00022571"/>
    </source>
</evidence>
<protein>
    <recommendedName>
        <fullName evidence="9">Acetylglutamate kinase</fullName>
        <ecNumber evidence="9">2.7.2.8</ecNumber>
    </recommendedName>
    <alternativeName>
        <fullName evidence="9">N-acetyl-L-glutamate 5-phosphotransferase</fullName>
    </alternativeName>
    <alternativeName>
        <fullName evidence="9">NAG kinase</fullName>
        <shortName evidence="9">NAGK</shortName>
    </alternativeName>
</protein>
<feature type="site" description="Transition state stabilizer" evidence="9">
    <location>
        <position position="5"/>
    </location>
</feature>
<keyword evidence="9" id="KW-0963">Cytoplasm</keyword>
<dbReference type="PANTHER" id="PTHR23342:SF0">
    <property type="entry name" value="N-ACETYLGLUTAMATE SYNTHASE, MITOCHONDRIAL"/>
    <property type="match status" value="1"/>
</dbReference>
<keyword evidence="7 9" id="KW-0067">ATP-binding</keyword>
<dbReference type="NCBIfam" id="TIGR00761">
    <property type="entry name" value="argB"/>
    <property type="match status" value="1"/>
</dbReference>
<dbReference type="EMBL" id="BJXB01000008">
    <property type="protein sequence ID" value="GEM46453.1"/>
    <property type="molecule type" value="Genomic_DNA"/>
</dbReference>
<comment type="function">
    <text evidence="9">Catalyzes the ATP-dependent phosphorylation of N-acetyl-L-glutamate.</text>
</comment>
<dbReference type="UniPathway" id="UPA00068">
    <property type="reaction ID" value="UER00107"/>
</dbReference>
<feature type="site" description="Transition state stabilizer" evidence="9">
    <location>
        <position position="210"/>
    </location>
</feature>
<keyword evidence="4 9" id="KW-0808">Transferase</keyword>
<accession>A0A511N0R9</accession>
<dbReference type="InterPro" id="IPR001048">
    <property type="entry name" value="Asp/Glu/Uridylate_kinase"/>
</dbReference>
<keyword evidence="12" id="KW-1185">Reference proteome</keyword>
<dbReference type="GO" id="GO:0003991">
    <property type="term" value="F:acetylglutamate kinase activity"/>
    <property type="evidence" value="ECO:0007669"/>
    <property type="project" value="UniProtKB-UniRule"/>
</dbReference>
<evidence type="ECO:0000313" key="12">
    <source>
        <dbReference type="Proteomes" id="UP000321306"/>
    </source>
</evidence>
<feature type="binding site" evidence="9">
    <location>
        <position position="148"/>
    </location>
    <ligand>
        <name>substrate</name>
    </ligand>
</feature>
<feature type="binding site" evidence="9">
    <location>
        <position position="61"/>
    </location>
    <ligand>
        <name>substrate</name>
    </ligand>
</feature>
<dbReference type="InterPro" id="IPR004662">
    <property type="entry name" value="AcgluKinase_fam"/>
</dbReference>
<comment type="subcellular location">
    <subcellularLocation>
        <location evidence="9">Cytoplasm</location>
    </subcellularLocation>
</comment>
<evidence type="ECO:0000256" key="6">
    <source>
        <dbReference type="ARBA" id="ARBA00022777"/>
    </source>
</evidence>
<feature type="binding site" evidence="9">
    <location>
        <begin position="39"/>
        <end position="40"/>
    </location>
    <ligand>
        <name>substrate</name>
    </ligand>
</feature>
<keyword evidence="5 9" id="KW-0547">Nucleotide-binding</keyword>
<keyword evidence="3 9" id="KW-0028">Amino-acid biosynthesis</keyword>
<feature type="domain" description="Aspartate/glutamate/uridylate kinase" evidence="10">
    <location>
        <begin position="1"/>
        <end position="227"/>
    </location>
</feature>
<dbReference type="Gene3D" id="3.40.1160.10">
    <property type="entry name" value="Acetylglutamate kinase-like"/>
    <property type="match status" value="1"/>
</dbReference>
<dbReference type="InterPro" id="IPR037528">
    <property type="entry name" value="ArgB"/>
</dbReference>
<comment type="pathway">
    <text evidence="1 9">Amino-acid biosynthesis; L-arginine biosynthesis; N(2)-acetyl-L-ornithine from L-glutamate: step 2/4.</text>
</comment>
<gene>
    <name evidence="9 11" type="primary">argB</name>
    <name evidence="11" type="ORF">DC3_20880</name>
</gene>
<evidence type="ECO:0000256" key="9">
    <source>
        <dbReference type="HAMAP-Rule" id="MF_00082"/>
    </source>
</evidence>
<organism evidence="11 12">
    <name type="scientific">Deinococcus cellulosilyticus (strain DSM 18568 / NBRC 106333 / KACC 11606 / 5516J-15)</name>
    <dbReference type="NCBI Taxonomy" id="1223518"/>
    <lineage>
        <taxon>Bacteria</taxon>
        <taxon>Thermotogati</taxon>
        <taxon>Deinococcota</taxon>
        <taxon>Deinococci</taxon>
        <taxon>Deinococcales</taxon>
        <taxon>Deinococcaceae</taxon>
        <taxon>Deinococcus</taxon>
    </lineage>
</organism>
<keyword evidence="2 9" id="KW-0055">Arginine biosynthesis</keyword>
<dbReference type="GO" id="GO:0042450">
    <property type="term" value="P:L-arginine biosynthetic process via ornithine"/>
    <property type="evidence" value="ECO:0007669"/>
    <property type="project" value="UniProtKB-UniRule"/>
</dbReference>
<evidence type="ECO:0000256" key="3">
    <source>
        <dbReference type="ARBA" id="ARBA00022605"/>
    </source>
</evidence>
<dbReference type="InterPro" id="IPR036393">
    <property type="entry name" value="AceGlu_kinase-like_sf"/>
</dbReference>
<name>A0A511N0R9_DEIC1</name>
<evidence type="ECO:0000259" key="10">
    <source>
        <dbReference type="Pfam" id="PF00696"/>
    </source>
</evidence>
<reference evidence="11 12" key="1">
    <citation type="submission" date="2019-07" db="EMBL/GenBank/DDBJ databases">
        <title>Whole genome shotgun sequence of Deinococcus cellulosilyticus NBRC 106333.</title>
        <authorList>
            <person name="Hosoyama A."/>
            <person name="Uohara A."/>
            <person name="Ohji S."/>
            <person name="Ichikawa N."/>
        </authorList>
    </citation>
    <scope>NUCLEOTIDE SEQUENCE [LARGE SCALE GENOMIC DNA]</scope>
    <source>
        <strain evidence="11 12">NBRC 106333</strain>
    </source>
</reference>
<dbReference type="EC" id="2.7.2.8" evidence="9"/>
<dbReference type="AlphaFoldDB" id="A0A511N0R9"/>
<dbReference type="GO" id="GO:0005737">
    <property type="term" value="C:cytoplasm"/>
    <property type="evidence" value="ECO:0007669"/>
    <property type="project" value="UniProtKB-SubCell"/>
</dbReference>
<evidence type="ECO:0000256" key="7">
    <source>
        <dbReference type="ARBA" id="ARBA00022840"/>
    </source>
</evidence>
<comment type="catalytic activity">
    <reaction evidence="8 9">
        <text>N-acetyl-L-glutamate + ATP = N-acetyl-L-glutamyl 5-phosphate + ADP</text>
        <dbReference type="Rhea" id="RHEA:14629"/>
        <dbReference type="ChEBI" id="CHEBI:30616"/>
        <dbReference type="ChEBI" id="CHEBI:44337"/>
        <dbReference type="ChEBI" id="CHEBI:57936"/>
        <dbReference type="ChEBI" id="CHEBI:456216"/>
        <dbReference type="EC" id="2.7.2.8"/>
    </reaction>
</comment>
<dbReference type="SUPFAM" id="SSF53633">
    <property type="entry name" value="Carbamate kinase-like"/>
    <property type="match status" value="1"/>
</dbReference>
<evidence type="ECO:0000256" key="8">
    <source>
        <dbReference type="ARBA" id="ARBA00048141"/>
    </source>
</evidence>
<dbReference type="Pfam" id="PF00696">
    <property type="entry name" value="AA_kinase"/>
    <property type="match status" value="1"/>
</dbReference>
<dbReference type="HAMAP" id="MF_00082">
    <property type="entry name" value="ArgB"/>
    <property type="match status" value="1"/>
</dbReference>
<evidence type="ECO:0000256" key="1">
    <source>
        <dbReference type="ARBA" id="ARBA00004828"/>
    </source>
</evidence>
<comment type="similarity">
    <text evidence="9">Belongs to the acetylglutamate kinase family. ArgB subfamily.</text>
</comment>
<dbReference type="CDD" id="cd04238">
    <property type="entry name" value="AAK_NAGK-like"/>
    <property type="match status" value="1"/>
</dbReference>
<keyword evidence="6 9" id="KW-0418">Kinase</keyword>
<evidence type="ECO:0000256" key="5">
    <source>
        <dbReference type="ARBA" id="ARBA00022741"/>
    </source>
</evidence>
<comment type="caution">
    <text evidence="11">The sequence shown here is derived from an EMBL/GenBank/DDBJ whole genome shotgun (WGS) entry which is preliminary data.</text>
</comment>
<dbReference type="Proteomes" id="UP000321306">
    <property type="component" value="Unassembled WGS sequence"/>
</dbReference>
<dbReference type="PIRSF" id="PIRSF000728">
    <property type="entry name" value="NAGK"/>
    <property type="match status" value="1"/>
</dbReference>
<dbReference type="PANTHER" id="PTHR23342">
    <property type="entry name" value="N-ACETYLGLUTAMATE SYNTHASE"/>
    <property type="match status" value="1"/>
</dbReference>
<evidence type="ECO:0000256" key="4">
    <source>
        <dbReference type="ARBA" id="ARBA00022679"/>
    </source>
</evidence>
<evidence type="ECO:0000313" key="11">
    <source>
        <dbReference type="EMBL" id="GEM46453.1"/>
    </source>
</evidence>